<evidence type="ECO:0000313" key="1">
    <source>
        <dbReference type="EMBL" id="KZP19665.1"/>
    </source>
</evidence>
<sequence length="153" mass="18057">MGVKRIFGSYIPFECFVKIKVLEELDVVFVDDWFLFVEREFFEKEEVPVDVLECLGDAKRRKRISVWSVKSGIPVFFNAKFGIVHAALWTQFWERGKCSDVGSGFIVPPTNGRRKYWGSKSLRGRWLAWEEKPLCKWEWIALFRSREGVMRPN</sequence>
<dbReference type="Proteomes" id="UP000076532">
    <property type="component" value="Unassembled WGS sequence"/>
</dbReference>
<name>A0A166ICC9_9AGAM</name>
<keyword evidence="2" id="KW-1185">Reference proteome</keyword>
<reference evidence="1 2" key="1">
    <citation type="journal article" date="2016" name="Mol. Biol. Evol.">
        <title>Comparative Genomics of Early-Diverging Mushroom-Forming Fungi Provides Insights into the Origins of Lignocellulose Decay Capabilities.</title>
        <authorList>
            <person name="Nagy L.G."/>
            <person name="Riley R."/>
            <person name="Tritt A."/>
            <person name="Adam C."/>
            <person name="Daum C."/>
            <person name="Floudas D."/>
            <person name="Sun H."/>
            <person name="Yadav J.S."/>
            <person name="Pangilinan J."/>
            <person name="Larsson K.H."/>
            <person name="Matsuura K."/>
            <person name="Barry K."/>
            <person name="Labutti K."/>
            <person name="Kuo R."/>
            <person name="Ohm R.A."/>
            <person name="Bhattacharya S.S."/>
            <person name="Shirouzu T."/>
            <person name="Yoshinaga Y."/>
            <person name="Martin F.M."/>
            <person name="Grigoriev I.V."/>
            <person name="Hibbett D.S."/>
        </authorList>
    </citation>
    <scope>NUCLEOTIDE SEQUENCE [LARGE SCALE GENOMIC DNA]</scope>
    <source>
        <strain evidence="1 2">CBS 109695</strain>
    </source>
</reference>
<evidence type="ECO:0000313" key="2">
    <source>
        <dbReference type="Proteomes" id="UP000076532"/>
    </source>
</evidence>
<organism evidence="1 2">
    <name type="scientific">Athelia psychrophila</name>
    <dbReference type="NCBI Taxonomy" id="1759441"/>
    <lineage>
        <taxon>Eukaryota</taxon>
        <taxon>Fungi</taxon>
        <taxon>Dikarya</taxon>
        <taxon>Basidiomycota</taxon>
        <taxon>Agaricomycotina</taxon>
        <taxon>Agaricomycetes</taxon>
        <taxon>Agaricomycetidae</taxon>
        <taxon>Atheliales</taxon>
        <taxon>Atheliaceae</taxon>
        <taxon>Athelia</taxon>
    </lineage>
</organism>
<dbReference type="EMBL" id="KV417562">
    <property type="protein sequence ID" value="KZP19665.1"/>
    <property type="molecule type" value="Genomic_DNA"/>
</dbReference>
<accession>A0A166ICC9</accession>
<protein>
    <submittedName>
        <fullName evidence="1">Uncharacterized protein</fullName>
    </submittedName>
</protein>
<gene>
    <name evidence="1" type="ORF">FIBSPDRAFT_932755</name>
</gene>
<dbReference type="AlphaFoldDB" id="A0A166ICC9"/>
<proteinExistence type="predicted"/>